<feature type="transmembrane region" description="Helical" evidence="1">
    <location>
        <begin position="346"/>
        <end position="377"/>
    </location>
</feature>
<keyword evidence="1" id="KW-0472">Membrane</keyword>
<feature type="transmembrane region" description="Helical" evidence="1">
    <location>
        <begin position="169"/>
        <end position="188"/>
    </location>
</feature>
<dbReference type="PANTHER" id="PTHR36840:SF1">
    <property type="entry name" value="BLL5714 PROTEIN"/>
    <property type="match status" value="1"/>
</dbReference>
<keyword evidence="1" id="KW-1133">Transmembrane helix</keyword>
<feature type="transmembrane region" description="Helical" evidence="1">
    <location>
        <begin position="24"/>
        <end position="43"/>
    </location>
</feature>
<evidence type="ECO:0000313" key="2">
    <source>
        <dbReference type="EMBL" id="MFD1420870.1"/>
    </source>
</evidence>
<feature type="transmembrane region" description="Helical" evidence="1">
    <location>
        <begin position="49"/>
        <end position="66"/>
    </location>
</feature>
<dbReference type="PANTHER" id="PTHR36840">
    <property type="entry name" value="BLL5714 PROTEIN"/>
    <property type="match status" value="1"/>
</dbReference>
<feature type="transmembrane region" description="Helical" evidence="1">
    <location>
        <begin position="87"/>
        <end position="108"/>
    </location>
</feature>
<protein>
    <submittedName>
        <fullName evidence="2">Low temperature requirement protein A</fullName>
    </submittedName>
</protein>
<evidence type="ECO:0000256" key="1">
    <source>
        <dbReference type="SAM" id="Phobius"/>
    </source>
</evidence>
<evidence type="ECO:0000313" key="3">
    <source>
        <dbReference type="Proteomes" id="UP001597188"/>
    </source>
</evidence>
<feature type="transmembrane region" description="Helical" evidence="1">
    <location>
        <begin position="114"/>
        <end position="131"/>
    </location>
</feature>
<feature type="transmembrane region" description="Helical" evidence="1">
    <location>
        <begin position="209"/>
        <end position="230"/>
    </location>
</feature>
<proteinExistence type="predicted"/>
<reference evidence="3" key="1">
    <citation type="journal article" date="2019" name="Int. J. Syst. Evol. Microbiol.">
        <title>The Global Catalogue of Microorganisms (GCM) 10K type strain sequencing project: providing services to taxonomists for standard genome sequencing and annotation.</title>
        <authorList>
            <consortium name="The Broad Institute Genomics Platform"/>
            <consortium name="The Broad Institute Genome Sequencing Center for Infectious Disease"/>
            <person name="Wu L."/>
            <person name="Ma J."/>
        </authorList>
    </citation>
    <scope>NUCLEOTIDE SEQUENCE [LARGE SCALE GENOMIC DNA]</scope>
    <source>
        <strain evidence="3">CCM 8931</strain>
    </source>
</reference>
<feature type="transmembrane region" description="Helical" evidence="1">
    <location>
        <begin position="307"/>
        <end position="326"/>
    </location>
</feature>
<keyword evidence="1" id="KW-0812">Transmembrane</keyword>
<name>A0ABW4C3K2_9LACO</name>
<feature type="transmembrane region" description="Helical" evidence="1">
    <location>
        <begin position="143"/>
        <end position="163"/>
    </location>
</feature>
<dbReference type="Proteomes" id="UP001597188">
    <property type="component" value="Unassembled WGS sequence"/>
</dbReference>
<dbReference type="RefSeq" id="WP_171001548.1">
    <property type="nucleotide sequence ID" value="NZ_BJDL01000009.1"/>
</dbReference>
<dbReference type="Pfam" id="PF06772">
    <property type="entry name" value="LtrA"/>
    <property type="match status" value="1"/>
</dbReference>
<accession>A0ABW4C3K2</accession>
<gene>
    <name evidence="2" type="ORF">ACFQ5L_07870</name>
</gene>
<organism evidence="2 3">
    <name type="scientific">Lactiplantibacillus songbeiensis</name>
    <dbReference type="NCBI Taxonomy" id="2559920"/>
    <lineage>
        <taxon>Bacteria</taxon>
        <taxon>Bacillati</taxon>
        <taxon>Bacillota</taxon>
        <taxon>Bacilli</taxon>
        <taxon>Lactobacillales</taxon>
        <taxon>Lactobacillaceae</taxon>
        <taxon>Lactiplantibacillus</taxon>
    </lineage>
</organism>
<dbReference type="EMBL" id="JBHTOJ010000017">
    <property type="protein sequence ID" value="MFD1420870.1"/>
    <property type="molecule type" value="Genomic_DNA"/>
</dbReference>
<dbReference type="InterPro" id="IPR010640">
    <property type="entry name" value="Low_temperature_requirement_A"/>
</dbReference>
<keyword evidence="3" id="KW-1185">Reference proteome</keyword>
<sequence length="383" mass="44263">MNPAPKSWWGTPRTITETIDNRKISWLELFSDLIYVVIIHTFVENLTEHFNLFGFITFWVLFLFFFNTWTNMVLYFDLHGQNNLRNLFFALLQVVAIAITATFTGEAFAGHYTGFIWAYSFNQLIYMYLYWQTMRNDPLHATTTRPFLIAYVVGEALLIGSIWLPSLPLQQALIIISLLIFVSTVMSEHRNFDREFKQRQIPFELNSAILERYGLFTMIVLGESLAGIIEHMTAEHTHLADYTHFGLALLCIIGTWMIYYTLMDERKIEADRYWPISFFRGIHRFLIACLTLQSFFIGQTLGTGQLVYYRGLSLVTAASLLALLALTRLPRFNVQPLATWPTRWLVLGIIAILILQFAPVFVGLLLMDLILLGIGILNWTKNV</sequence>
<comment type="caution">
    <text evidence="2">The sequence shown here is derived from an EMBL/GenBank/DDBJ whole genome shotgun (WGS) entry which is preliminary data.</text>
</comment>
<feature type="transmembrane region" description="Helical" evidence="1">
    <location>
        <begin position="242"/>
        <end position="262"/>
    </location>
</feature>